<evidence type="ECO:0000313" key="5">
    <source>
        <dbReference type="Proteomes" id="UP000807306"/>
    </source>
</evidence>
<keyword evidence="5" id="KW-1185">Reference proteome</keyword>
<dbReference type="PANTHER" id="PTHR34814">
    <property type="entry name" value="NITROSOGUANIDINE RESISTANCE PROTEIN SNG1"/>
    <property type="match status" value="1"/>
</dbReference>
<sequence>MDHLGPSNHTLVTRTDKDRTFGSGSLNTTSSTPLPTPGTVGRDELDIERAFSTSLGARTASTSLAGTTTSTLLGFGMPAFSHSFNNSFQTSRSLQPLIHPPTSPTQSPLMFSKYFWDRGDPELERARAIYFRAYFVGLGAIIVTIFVVFSIYWGSLWHVPDHALQGWVIDFDGGDIGQAVTDGLINTRSWTVHWKPMAASRFPNGHQDIIDAIIDQETTWVAITINSGASSTLQDALYNPSPTYNSSAAISVYAAEARNENAFRNIIRPAVQATLDLIKTKYAIKAASDLASAANGTVAENPTINISTLLAVSPEVIVSPIGYTIVNLIPFNQPVASAVVFVGLIYLLILSFYIVMIAHGAREASGVNRILTTKSLISLRMTSSALGYLLLSFFYSLLNLAFKLNVSHKYGRAGFLVFWMLQYIGMLSVGLALESLITILTARWIPFFMILWIIVDVSVCIFPLDVLPRIYNYGYAAPFYNISKSVRSVVFGTKNTRTSSKLLIIERIA</sequence>
<evidence type="ECO:0000313" key="4">
    <source>
        <dbReference type="EMBL" id="KAF9523174.1"/>
    </source>
</evidence>
<feature type="region of interest" description="Disordered" evidence="1">
    <location>
        <begin position="1"/>
        <end position="43"/>
    </location>
</feature>
<feature type="domain" description="DUF3533" evidence="3">
    <location>
        <begin position="141"/>
        <end position="497"/>
    </location>
</feature>
<comment type="caution">
    <text evidence="4">The sequence shown here is derived from an EMBL/GenBank/DDBJ whole genome shotgun (WGS) entry which is preliminary data.</text>
</comment>
<organism evidence="4 5">
    <name type="scientific">Crepidotus variabilis</name>
    <dbReference type="NCBI Taxonomy" id="179855"/>
    <lineage>
        <taxon>Eukaryota</taxon>
        <taxon>Fungi</taxon>
        <taxon>Dikarya</taxon>
        <taxon>Basidiomycota</taxon>
        <taxon>Agaricomycotina</taxon>
        <taxon>Agaricomycetes</taxon>
        <taxon>Agaricomycetidae</taxon>
        <taxon>Agaricales</taxon>
        <taxon>Agaricineae</taxon>
        <taxon>Crepidotaceae</taxon>
        <taxon>Crepidotus</taxon>
    </lineage>
</organism>
<keyword evidence="2" id="KW-0472">Membrane</keyword>
<feature type="transmembrane region" description="Helical" evidence="2">
    <location>
        <begin position="445"/>
        <end position="464"/>
    </location>
</feature>
<dbReference type="InterPro" id="IPR022703">
    <property type="entry name" value="DUF3533"/>
</dbReference>
<evidence type="ECO:0000256" key="2">
    <source>
        <dbReference type="SAM" id="Phobius"/>
    </source>
</evidence>
<feature type="compositionally biased region" description="Low complexity" evidence="1">
    <location>
        <begin position="22"/>
        <end position="39"/>
    </location>
</feature>
<dbReference type="GO" id="GO:0016020">
    <property type="term" value="C:membrane"/>
    <property type="evidence" value="ECO:0007669"/>
    <property type="project" value="TreeGrafter"/>
</dbReference>
<proteinExistence type="predicted"/>
<name>A0A9P6JJU7_9AGAR</name>
<dbReference type="AlphaFoldDB" id="A0A9P6JJU7"/>
<dbReference type="PANTHER" id="PTHR34814:SF1">
    <property type="entry name" value="NITROSOGUANIDINE RESISTANCE PROTEIN SNG1"/>
    <property type="match status" value="1"/>
</dbReference>
<dbReference type="EMBL" id="MU157923">
    <property type="protein sequence ID" value="KAF9523174.1"/>
    <property type="molecule type" value="Genomic_DNA"/>
</dbReference>
<evidence type="ECO:0000259" key="3">
    <source>
        <dbReference type="Pfam" id="PF12051"/>
    </source>
</evidence>
<gene>
    <name evidence="4" type="ORF">CPB83DRAFT_898993</name>
</gene>
<dbReference type="InterPro" id="IPR053001">
    <property type="entry name" value="MNNG_permease-like"/>
</dbReference>
<dbReference type="Proteomes" id="UP000807306">
    <property type="component" value="Unassembled WGS sequence"/>
</dbReference>
<feature type="transmembrane region" description="Helical" evidence="2">
    <location>
        <begin position="410"/>
        <end position="433"/>
    </location>
</feature>
<feature type="transmembrane region" description="Helical" evidence="2">
    <location>
        <begin position="335"/>
        <end position="356"/>
    </location>
</feature>
<keyword evidence="2" id="KW-1133">Transmembrane helix</keyword>
<keyword evidence="2" id="KW-0812">Transmembrane</keyword>
<evidence type="ECO:0000256" key="1">
    <source>
        <dbReference type="SAM" id="MobiDB-lite"/>
    </source>
</evidence>
<dbReference type="OrthoDB" id="2140105at2759"/>
<feature type="transmembrane region" description="Helical" evidence="2">
    <location>
        <begin position="377"/>
        <end position="398"/>
    </location>
</feature>
<reference evidence="4" key="1">
    <citation type="submission" date="2020-11" db="EMBL/GenBank/DDBJ databases">
        <authorList>
            <consortium name="DOE Joint Genome Institute"/>
            <person name="Ahrendt S."/>
            <person name="Riley R."/>
            <person name="Andreopoulos W."/>
            <person name="Labutti K."/>
            <person name="Pangilinan J."/>
            <person name="Ruiz-Duenas F.J."/>
            <person name="Barrasa J.M."/>
            <person name="Sanchez-Garcia M."/>
            <person name="Camarero S."/>
            <person name="Miyauchi S."/>
            <person name="Serrano A."/>
            <person name="Linde D."/>
            <person name="Babiker R."/>
            <person name="Drula E."/>
            <person name="Ayuso-Fernandez I."/>
            <person name="Pacheco R."/>
            <person name="Padilla G."/>
            <person name="Ferreira P."/>
            <person name="Barriuso J."/>
            <person name="Kellner H."/>
            <person name="Castanera R."/>
            <person name="Alfaro M."/>
            <person name="Ramirez L."/>
            <person name="Pisabarro A.G."/>
            <person name="Kuo A."/>
            <person name="Tritt A."/>
            <person name="Lipzen A."/>
            <person name="He G."/>
            <person name="Yan M."/>
            <person name="Ng V."/>
            <person name="Cullen D."/>
            <person name="Martin F."/>
            <person name="Rosso M.-N."/>
            <person name="Henrissat B."/>
            <person name="Hibbett D."/>
            <person name="Martinez A.T."/>
            <person name="Grigoriev I.V."/>
        </authorList>
    </citation>
    <scope>NUCLEOTIDE SEQUENCE</scope>
    <source>
        <strain evidence="4">CBS 506.95</strain>
    </source>
</reference>
<feature type="transmembrane region" description="Helical" evidence="2">
    <location>
        <begin position="133"/>
        <end position="153"/>
    </location>
</feature>
<accession>A0A9P6JJU7</accession>
<dbReference type="Pfam" id="PF12051">
    <property type="entry name" value="DUF3533"/>
    <property type="match status" value="1"/>
</dbReference>
<protein>
    <recommendedName>
        <fullName evidence="3">DUF3533 domain-containing protein</fullName>
    </recommendedName>
</protein>